<keyword evidence="3" id="KW-1185">Reference proteome</keyword>
<dbReference type="Proteomes" id="UP001305414">
    <property type="component" value="Unassembled WGS sequence"/>
</dbReference>
<sequence>MGETANMERAMVKRRRSKRGTGRRENKLPLEQNSHKYSIQTFHTLDFRSWSTSDVQVESNRENETVRRHLNPHLSPRSPKMETNIQEKALNGGGSWGRYAHCKNMIRFGNLGSPPKDRDSFASFADKKKHDAATLPMLISPKAPQLSHQLTWPENGSPGLIARSPGKHLSRFGVPSPPRNISGTPLWIQKDAETAKVTQHIQRSLEDLYKENPDRKLRGHINSSTLHLAAGVVLQLVDEAACRWLNKWCPHMDFHEVLEDIGIKGPKNQHAGKRYNVPLDAMDLGNLNSSLVETYQRCQGIISKDTDGLQFPKLIELIDLSVVFLRAIKDRKGEVLLLKTKSTFQWIPIGLDAKKLSVLGNSNIELDKLNQKYRDNTMNDEADSEALHEQRQVDELNILDKATAEFISHCETFEIEMLNGLRELLAWQGD</sequence>
<organism evidence="2 3">
    <name type="scientific">Xylaria bambusicola</name>
    <dbReference type="NCBI Taxonomy" id="326684"/>
    <lineage>
        <taxon>Eukaryota</taxon>
        <taxon>Fungi</taxon>
        <taxon>Dikarya</taxon>
        <taxon>Ascomycota</taxon>
        <taxon>Pezizomycotina</taxon>
        <taxon>Sordariomycetes</taxon>
        <taxon>Xylariomycetidae</taxon>
        <taxon>Xylariales</taxon>
        <taxon>Xylariaceae</taxon>
        <taxon>Xylaria</taxon>
    </lineage>
</organism>
<feature type="compositionally biased region" description="Basic residues" evidence="1">
    <location>
        <begin position="12"/>
        <end position="21"/>
    </location>
</feature>
<dbReference type="AlphaFoldDB" id="A0AAN7ZCP8"/>
<reference evidence="2 3" key="1">
    <citation type="submission" date="2023-10" db="EMBL/GenBank/DDBJ databases">
        <title>Draft genome sequence of Xylaria bambusicola isolate GMP-LS, the root and basal stem rot pathogen of sugarcane in Indonesia.</title>
        <authorList>
            <person name="Selvaraj P."/>
            <person name="Muralishankar V."/>
            <person name="Muruganantham S."/>
            <person name="Sp S."/>
            <person name="Haryani S."/>
            <person name="Lau K.J.X."/>
            <person name="Naqvi N.I."/>
        </authorList>
    </citation>
    <scope>NUCLEOTIDE SEQUENCE [LARGE SCALE GENOMIC DNA]</scope>
    <source>
        <strain evidence="2">GMP-LS</strain>
    </source>
</reference>
<accession>A0AAN7ZCP8</accession>
<name>A0AAN7ZCP8_9PEZI</name>
<feature type="region of interest" description="Disordered" evidence="1">
    <location>
        <begin position="1"/>
        <end position="34"/>
    </location>
</feature>
<evidence type="ECO:0000313" key="3">
    <source>
        <dbReference type="Proteomes" id="UP001305414"/>
    </source>
</evidence>
<protein>
    <submittedName>
        <fullName evidence="2">Uncharacterized protein</fullName>
    </submittedName>
</protein>
<proteinExistence type="predicted"/>
<comment type="caution">
    <text evidence="2">The sequence shown here is derived from an EMBL/GenBank/DDBJ whole genome shotgun (WGS) entry which is preliminary data.</text>
</comment>
<evidence type="ECO:0000256" key="1">
    <source>
        <dbReference type="SAM" id="MobiDB-lite"/>
    </source>
</evidence>
<evidence type="ECO:0000313" key="2">
    <source>
        <dbReference type="EMBL" id="KAK5634463.1"/>
    </source>
</evidence>
<gene>
    <name evidence="2" type="ORF">RRF57_010176</name>
</gene>
<dbReference type="EMBL" id="JAWHQM010000042">
    <property type="protein sequence ID" value="KAK5634463.1"/>
    <property type="molecule type" value="Genomic_DNA"/>
</dbReference>